<accession>A0A816BLX2</accession>
<feature type="non-terminal residue" evidence="1">
    <location>
        <position position="1"/>
    </location>
</feature>
<organism evidence="1 3">
    <name type="scientific">Didymodactylos carnosus</name>
    <dbReference type="NCBI Taxonomy" id="1234261"/>
    <lineage>
        <taxon>Eukaryota</taxon>
        <taxon>Metazoa</taxon>
        <taxon>Spiralia</taxon>
        <taxon>Gnathifera</taxon>
        <taxon>Rotifera</taxon>
        <taxon>Eurotatoria</taxon>
        <taxon>Bdelloidea</taxon>
        <taxon>Philodinida</taxon>
        <taxon>Philodinidae</taxon>
        <taxon>Didymodactylos</taxon>
    </lineage>
</organism>
<dbReference type="EMBL" id="CAJOBC010104803">
    <property type="protein sequence ID" value="CAF4493914.1"/>
    <property type="molecule type" value="Genomic_DNA"/>
</dbReference>
<dbReference type="Proteomes" id="UP000663829">
    <property type="component" value="Unassembled WGS sequence"/>
</dbReference>
<proteinExistence type="predicted"/>
<evidence type="ECO:0000313" key="3">
    <source>
        <dbReference type="Proteomes" id="UP000663829"/>
    </source>
</evidence>
<evidence type="ECO:0000313" key="1">
    <source>
        <dbReference type="EMBL" id="CAF1611051.1"/>
    </source>
</evidence>
<reference evidence="1" key="1">
    <citation type="submission" date="2021-02" db="EMBL/GenBank/DDBJ databases">
        <authorList>
            <person name="Nowell W R."/>
        </authorList>
    </citation>
    <scope>NUCLEOTIDE SEQUENCE</scope>
</reference>
<gene>
    <name evidence="1" type="ORF">GPM918_LOCUS43081</name>
    <name evidence="2" type="ORF">SRO942_LOCUS44478</name>
</gene>
<dbReference type="AlphaFoldDB" id="A0A816BLX2"/>
<dbReference type="EMBL" id="CAJNOQ010038048">
    <property type="protein sequence ID" value="CAF1611051.1"/>
    <property type="molecule type" value="Genomic_DNA"/>
</dbReference>
<evidence type="ECO:0000313" key="2">
    <source>
        <dbReference type="EMBL" id="CAF4493914.1"/>
    </source>
</evidence>
<sequence length="59" mass="7225">RLRHLAKRLGKQVEWQNIAADHYEKLFDEPTVTRRHPYMDAPWEDREKFEEVCTGDRKK</sequence>
<keyword evidence="3" id="KW-1185">Reference proteome</keyword>
<protein>
    <submittedName>
        <fullName evidence="1">Uncharacterized protein</fullName>
    </submittedName>
</protein>
<name>A0A816BLX2_9BILA</name>
<comment type="caution">
    <text evidence="1">The sequence shown here is derived from an EMBL/GenBank/DDBJ whole genome shotgun (WGS) entry which is preliminary data.</text>
</comment>
<dbReference type="Proteomes" id="UP000681722">
    <property type="component" value="Unassembled WGS sequence"/>
</dbReference>